<dbReference type="Proteomes" id="UP001596105">
    <property type="component" value="Unassembled WGS sequence"/>
</dbReference>
<reference evidence="3" key="1">
    <citation type="journal article" date="2019" name="Int. J. Syst. Evol. Microbiol.">
        <title>The Global Catalogue of Microorganisms (GCM) 10K type strain sequencing project: providing services to taxonomists for standard genome sequencing and annotation.</title>
        <authorList>
            <consortium name="The Broad Institute Genomics Platform"/>
            <consortium name="The Broad Institute Genome Sequencing Center for Infectious Disease"/>
            <person name="Wu L."/>
            <person name="Ma J."/>
        </authorList>
    </citation>
    <scope>NUCLEOTIDE SEQUENCE [LARGE SCALE GENOMIC DNA]</scope>
    <source>
        <strain evidence="3">CCUG 57113</strain>
    </source>
</reference>
<evidence type="ECO:0008006" key="4">
    <source>
        <dbReference type="Google" id="ProtNLM"/>
    </source>
</evidence>
<dbReference type="Gene3D" id="1.25.40.10">
    <property type="entry name" value="Tetratricopeptide repeat domain"/>
    <property type="match status" value="1"/>
</dbReference>
<proteinExistence type="predicted"/>
<dbReference type="InterPro" id="IPR019734">
    <property type="entry name" value="TPR_rpt"/>
</dbReference>
<dbReference type="SUPFAM" id="SSF48452">
    <property type="entry name" value="TPR-like"/>
    <property type="match status" value="1"/>
</dbReference>
<organism evidence="2 3">
    <name type="scientific">Cohnella suwonensis</name>
    <dbReference type="NCBI Taxonomy" id="696072"/>
    <lineage>
        <taxon>Bacteria</taxon>
        <taxon>Bacillati</taxon>
        <taxon>Bacillota</taxon>
        <taxon>Bacilli</taxon>
        <taxon>Bacillales</taxon>
        <taxon>Paenibacillaceae</taxon>
        <taxon>Cohnella</taxon>
    </lineage>
</organism>
<evidence type="ECO:0000313" key="3">
    <source>
        <dbReference type="Proteomes" id="UP001596105"/>
    </source>
</evidence>
<dbReference type="InterPro" id="IPR013784">
    <property type="entry name" value="Carb-bd-like_fold"/>
</dbReference>
<dbReference type="EMBL" id="JBHSMH010000014">
    <property type="protein sequence ID" value="MFC5468484.1"/>
    <property type="molecule type" value="Genomic_DNA"/>
</dbReference>
<dbReference type="InterPro" id="IPR011990">
    <property type="entry name" value="TPR-like_helical_dom_sf"/>
</dbReference>
<dbReference type="SUPFAM" id="SSF49452">
    <property type="entry name" value="Starch-binding domain-like"/>
    <property type="match status" value="1"/>
</dbReference>
<evidence type="ECO:0000256" key="1">
    <source>
        <dbReference type="PROSITE-ProRule" id="PRU00339"/>
    </source>
</evidence>
<dbReference type="SMART" id="SM00028">
    <property type="entry name" value="TPR"/>
    <property type="match status" value="3"/>
</dbReference>
<keyword evidence="3" id="KW-1185">Reference proteome</keyword>
<sequence>MTATLKVKHLVLLVGTLLGIFLLLQCWIVPKVQMANVKKDFAGGAPNGKAAMKRAIDHASRWEKLSLIRKHVIENGTDFDLSRFDVVVGAGFYYMGGVPTLPDAPPWSEMEKVGFLKEYVAEGPVDGYLARAAEQLAFIYEKMGRDDDALAALELGESRLEDDASGGNQAGLMKLNRAKIHARNEEYANATKLLDELMASAGGYRDSYTETEVERMRARILSAAGGEGASVSGVAKRSDGSPLVGIGVYLRQSNAINHSLLNDEPYQTLTDAQGRYSFRGVVPGSYQLAIGVSYEQIDGWTYPAMYNDWLDIRGGQELEQNVTLQPLIGIRSPANDQVITGRTVKFEWDPVEGAAYYALHGTFPFGSGGYSNPRIASHIKGSEAEISLEQLYESSGGISYQSVDGKNVPDPTGLLGFGNPDGRFSWYVEAYDGNDRLISRSNGYRLDGKTMGPLPFFYLKARTLTEADRLLLEGKLNEAMAAYKKDYETDPGDRYSLHMIIRLYETESSINRAGKWPEDAMTYAEKMMKADDSGKYAFMLFMHNIETENWKNVDKYYDIYRQSESWQADEGYAKSIYAKAYLKQGKIKEASELFAQALKTDPSHRFVGYSIALDLIFSGTFDSAIAMAEKYPERDYFESDKANWAKMAKALKDEEAAEGSRYRDELREALKLAFAGDEDQVDAWAKSASHPAMKAFMQAVANIW</sequence>
<dbReference type="RefSeq" id="WP_209751687.1">
    <property type="nucleotide sequence ID" value="NZ_JBHSMH010000014.1"/>
</dbReference>
<comment type="caution">
    <text evidence="2">The sequence shown here is derived from an EMBL/GenBank/DDBJ whole genome shotgun (WGS) entry which is preliminary data.</text>
</comment>
<dbReference type="PROSITE" id="PS50005">
    <property type="entry name" value="TPR"/>
    <property type="match status" value="1"/>
</dbReference>
<gene>
    <name evidence="2" type="ORF">ACFPPD_07110</name>
</gene>
<feature type="repeat" description="TPR" evidence="1">
    <location>
        <begin position="571"/>
        <end position="604"/>
    </location>
</feature>
<evidence type="ECO:0000313" key="2">
    <source>
        <dbReference type="EMBL" id="MFC5468484.1"/>
    </source>
</evidence>
<accession>A0ABW0LRU9</accession>
<keyword evidence="1" id="KW-0802">TPR repeat</keyword>
<name>A0ABW0LRU9_9BACL</name>
<protein>
    <recommendedName>
        <fullName evidence="4">Carboxypeptidase regulatory-like domain-containing protein</fullName>
    </recommendedName>
</protein>